<proteinExistence type="predicted"/>
<dbReference type="AlphaFoldDB" id="S7ZM39"/>
<reference evidence="1 2" key="1">
    <citation type="journal article" date="2013" name="PLoS ONE">
        <title>Genomic and secretomic analyses reveal unique features of the lignocellulolytic enzyme system of Penicillium decumbens.</title>
        <authorList>
            <person name="Liu G."/>
            <person name="Zhang L."/>
            <person name="Wei X."/>
            <person name="Zou G."/>
            <person name="Qin Y."/>
            <person name="Ma L."/>
            <person name="Li J."/>
            <person name="Zheng H."/>
            <person name="Wang S."/>
            <person name="Wang C."/>
            <person name="Xun L."/>
            <person name="Zhao G.-P."/>
            <person name="Zhou Z."/>
            <person name="Qu Y."/>
        </authorList>
    </citation>
    <scope>NUCLEOTIDE SEQUENCE [LARGE SCALE GENOMIC DNA]</scope>
    <source>
        <strain evidence="2">114-2 / CGMCC 5302</strain>
    </source>
</reference>
<name>S7ZM39_PENO1</name>
<keyword evidence="2" id="KW-1185">Reference proteome</keyword>
<dbReference type="EMBL" id="KB644413">
    <property type="protein sequence ID" value="EPS31379.1"/>
    <property type="molecule type" value="Genomic_DNA"/>
</dbReference>
<organism evidence="1 2">
    <name type="scientific">Penicillium oxalicum (strain 114-2 / CGMCC 5302)</name>
    <name type="common">Penicillium decumbens</name>
    <dbReference type="NCBI Taxonomy" id="933388"/>
    <lineage>
        <taxon>Eukaryota</taxon>
        <taxon>Fungi</taxon>
        <taxon>Dikarya</taxon>
        <taxon>Ascomycota</taxon>
        <taxon>Pezizomycotina</taxon>
        <taxon>Eurotiomycetes</taxon>
        <taxon>Eurotiomycetidae</taxon>
        <taxon>Eurotiales</taxon>
        <taxon>Aspergillaceae</taxon>
        <taxon>Penicillium</taxon>
    </lineage>
</organism>
<gene>
    <name evidence="1" type="ORF">PDE_06334</name>
</gene>
<accession>S7ZM39</accession>
<dbReference type="Proteomes" id="UP000019376">
    <property type="component" value="Unassembled WGS sequence"/>
</dbReference>
<evidence type="ECO:0000313" key="2">
    <source>
        <dbReference type="Proteomes" id="UP000019376"/>
    </source>
</evidence>
<evidence type="ECO:0000313" key="1">
    <source>
        <dbReference type="EMBL" id="EPS31379.1"/>
    </source>
</evidence>
<dbReference type="HOGENOM" id="CLU_1825940_0_0_1"/>
<protein>
    <submittedName>
        <fullName evidence="1">Uncharacterized protein</fullName>
    </submittedName>
</protein>
<sequence>MSMRCDYLRRIMDHSSSTTLYLKSGKGSNDSPFSPIINMIVMIATLKGVIIRLSGHAEGLLSYRGPRQFSAIVQKNVCYALDAFADSEKIQPCQEKLCASFSYNFQYTLLASTTDKAEGHCKCDRLAVSAWMPVAVLAQSS</sequence>